<proteinExistence type="predicted"/>
<dbReference type="EMBL" id="SJPI01000004">
    <property type="protein sequence ID" value="TWT48025.1"/>
    <property type="molecule type" value="Genomic_DNA"/>
</dbReference>
<comment type="caution">
    <text evidence="1">The sequence shown here is derived from an EMBL/GenBank/DDBJ whole genome shotgun (WGS) entry which is preliminary data.</text>
</comment>
<sequence length="129" mass="15163">MHYYRCDLQKQWINDYRVAFTRGTHHLIRNISIDFNANEIFVRGDARTYYAAQFAIHTAKTLGSRHHRFPDTALLLRVQDQLLDVCVRQRVDRDTSLCVVRLVKLNLRDTTVAAFRSFNNSISQIHQTN</sequence>
<dbReference type="AlphaFoldDB" id="A0A5C5WD63"/>
<protein>
    <submittedName>
        <fullName evidence="1">Uncharacterized protein</fullName>
    </submittedName>
</protein>
<accession>A0A5C5WD63</accession>
<reference evidence="1 2" key="1">
    <citation type="submission" date="2019-02" db="EMBL/GenBank/DDBJ databases">
        <title>Deep-cultivation of Planctomycetes and their phenomic and genomic characterization uncovers novel biology.</title>
        <authorList>
            <person name="Wiegand S."/>
            <person name="Jogler M."/>
            <person name="Boedeker C."/>
            <person name="Pinto D."/>
            <person name="Vollmers J."/>
            <person name="Rivas-Marin E."/>
            <person name="Kohn T."/>
            <person name="Peeters S.H."/>
            <person name="Heuer A."/>
            <person name="Rast P."/>
            <person name="Oberbeckmann S."/>
            <person name="Bunk B."/>
            <person name="Jeske O."/>
            <person name="Meyerdierks A."/>
            <person name="Storesund J.E."/>
            <person name="Kallscheuer N."/>
            <person name="Luecker S."/>
            <person name="Lage O.M."/>
            <person name="Pohl T."/>
            <person name="Merkel B.J."/>
            <person name="Hornburger P."/>
            <person name="Mueller R.-W."/>
            <person name="Bruemmer F."/>
            <person name="Labrenz M."/>
            <person name="Spormann A.M."/>
            <person name="Op Den Camp H."/>
            <person name="Overmann J."/>
            <person name="Amann R."/>
            <person name="Jetten M.S.M."/>
            <person name="Mascher T."/>
            <person name="Medema M.H."/>
            <person name="Devos D.P."/>
            <person name="Kaster A.-K."/>
            <person name="Ovreas L."/>
            <person name="Rohde M."/>
            <person name="Galperin M.Y."/>
            <person name="Jogler C."/>
        </authorList>
    </citation>
    <scope>NUCLEOTIDE SEQUENCE [LARGE SCALE GENOMIC DNA]</scope>
    <source>
        <strain evidence="1 2">Pla22</strain>
    </source>
</reference>
<evidence type="ECO:0000313" key="2">
    <source>
        <dbReference type="Proteomes" id="UP000316598"/>
    </source>
</evidence>
<organism evidence="1 2">
    <name type="scientific">Rubripirellula amarantea</name>
    <dbReference type="NCBI Taxonomy" id="2527999"/>
    <lineage>
        <taxon>Bacteria</taxon>
        <taxon>Pseudomonadati</taxon>
        <taxon>Planctomycetota</taxon>
        <taxon>Planctomycetia</taxon>
        <taxon>Pirellulales</taxon>
        <taxon>Pirellulaceae</taxon>
        <taxon>Rubripirellula</taxon>
    </lineage>
</organism>
<keyword evidence="2" id="KW-1185">Reference proteome</keyword>
<evidence type="ECO:0000313" key="1">
    <source>
        <dbReference type="EMBL" id="TWT48025.1"/>
    </source>
</evidence>
<name>A0A5C5WD63_9BACT</name>
<dbReference type="Proteomes" id="UP000316598">
    <property type="component" value="Unassembled WGS sequence"/>
</dbReference>
<gene>
    <name evidence="1" type="ORF">Pla22_50250</name>
</gene>